<dbReference type="Pfam" id="PF00781">
    <property type="entry name" value="DAGK_cat"/>
    <property type="match status" value="1"/>
</dbReference>
<evidence type="ECO:0000256" key="4">
    <source>
        <dbReference type="ARBA" id="ARBA00022840"/>
    </source>
</evidence>
<evidence type="ECO:0000259" key="5">
    <source>
        <dbReference type="PROSITE" id="PS50146"/>
    </source>
</evidence>
<dbReference type="SUPFAM" id="SSF111331">
    <property type="entry name" value="NAD kinase/diacylglycerol kinase-like"/>
    <property type="match status" value="1"/>
</dbReference>
<dbReference type="PROSITE" id="PS50146">
    <property type="entry name" value="DAGK"/>
    <property type="match status" value="1"/>
</dbReference>
<evidence type="ECO:0000256" key="1">
    <source>
        <dbReference type="ARBA" id="ARBA00022679"/>
    </source>
</evidence>
<evidence type="ECO:0000256" key="3">
    <source>
        <dbReference type="ARBA" id="ARBA00022777"/>
    </source>
</evidence>
<dbReference type="GO" id="GO:0016301">
    <property type="term" value="F:kinase activity"/>
    <property type="evidence" value="ECO:0007669"/>
    <property type="project" value="UniProtKB-KW"/>
</dbReference>
<organism evidence="6">
    <name type="scientific">uncultured Acidobacteriota bacterium</name>
    <dbReference type="NCBI Taxonomy" id="171953"/>
    <lineage>
        <taxon>Bacteria</taxon>
        <taxon>Pseudomonadati</taxon>
        <taxon>Acidobacteriota</taxon>
        <taxon>environmental samples</taxon>
    </lineage>
</organism>
<dbReference type="Gene3D" id="3.40.50.10330">
    <property type="entry name" value="Probable inorganic polyphosphate/atp-NAD kinase, domain 1"/>
    <property type="match status" value="1"/>
</dbReference>
<proteinExistence type="predicted"/>
<dbReference type="GO" id="GO:0005524">
    <property type="term" value="F:ATP binding"/>
    <property type="evidence" value="ECO:0007669"/>
    <property type="project" value="UniProtKB-KW"/>
</dbReference>
<dbReference type="InterPro" id="IPR016064">
    <property type="entry name" value="NAD/diacylglycerol_kinase_sf"/>
</dbReference>
<accession>H5S9E6</accession>
<reference evidence="6" key="1">
    <citation type="journal article" date="2005" name="Environ. Microbiol.">
        <title>Genetic and functional properties of uncultivated thermophilic crenarchaeotes from a subsurface gold mine as revealed by analysis of genome fragments.</title>
        <authorList>
            <person name="Nunoura T."/>
            <person name="Hirayama H."/>
            <person name="Takami H."/>
            <person name="Oida H."/>
            <person name="Nishi S."/>
            <person name="Shimamura S."/>
            <person name="Suzuki Y."/>
            <person name="Inagaki F."/>
            <person name="Takai K."/>
            <person name="Nealson K.H."/>
            <person name="Horikoshi K."/>
        </authorList>
    </citation>
    <scope>NUCLEOTIDE SEQUENCE</scope>
</reference>
<sequence>MLAERGIVLDVLTTSVPGEATHLARQAISGGAECLIVRGGDGTVNEVVQGIVGEPVTLALWPAGTANVLAEVLGLPRRLPDVVRMIAEHHTHCLSLGRANGRYFVLMVGMGLDASIVREVNPWLKRHLGILAYWVAGVKHLFMWKAPTFTLELGDHRIRATFAAIANVPSYGGGIRMAPDARPDAEELRACVITSRSRWLYLFFYLPLAFLGWHIHQPGVLYVSARRGRAYADPGMEIPFQVDGELAGTLPVEFEIIPRALRVVVPRTSSRWYNNHLW</sequence>
<keyword evidence="2" id="KW-0547">Nucleotide-binding</keyword>
<dbReference type="GO" id="GO:0008654">
    <property type="term" value="P:phospholipid biosynthetic process"/>
    <property type="evidence" value="ECO:0007669"/>
    <property type="project" value="InterPro"/>
</dbReference>
<dbReference type="InterPro" id="IPR050187">
    <property type="entry name" value="Lipid_Phosphate_FormReg"/>
</dbReference>
<dbReference type="AlphaFoldDB" id="H5S9E6"/>
<evidence type="ECO:0000313" key="6">
    <source>
        <dbReference type="EMBL" id="BAL52782.1"/>
    </source>
</evidence>
<reference evidence="6" key="2">
    <citation type="journal article" date="2012" name="PLoS ONE">
        <title>A Deeply Branching Thermophilic Bacterium with an Ancient Acetyl-CoA Pathway Dominates a Subsurface Ecosystem.</title>
        <authorList>
            <person name="Takami H."/>
            <person name="Noguchi H."/>
            <person name="Takaki Y."/>
            <person name="Uchiyama I."/>
            <person name="Toyoda A."/>
            <person name="Nishi S."/>
            <person name="Chee G.-J."/>
            <person name="Arai W."/>
            <person name="Nunoura T."/>
            <person name="Itoh T."/>
            <person name="Hattori M."/>
            <person name="Takai K."/>
        </authorList>
    </citation>
    <scope>NUCLEOTIDE SEQUENCE</scope>
</reference>
<keyword evidence="1" id="KW-0808">Transferase</keyword>
<evidence type="ECO:0000256" key="2">
    <source>
        <dbReference type="ARBA" id="ARBA00022741"/>
    </source>
</evidence>
<dbReference type="NCBIfam" id="TIGR00147">
    <property type="entry name" value="YegS/Rv2252/BmrU family lipid kinase"/>
    <property type="match status" value="1"/>
</dbReference>
<dbReference type="InterPro" id="IPR017438">
    <property type="entry name" value="ATP-NAD_kinase_N"/>
</dbReference>
<dbReference type="InterPro" id="IPR005218">
    <property type="entry name" value="Diacylglycerol/lipid_kinase"/>
</dbReference>
<name>H5S9E6_9BACT</name>
<dbReference type="PANTHER" id="PTHR12358:SF54">
    <property type="entry name" value="SPHINGOSINE KINASE RELATED PROTEIN"/>
    <property type="match status" value="1"/>
</dbReference>
<dbReference type="EMBL" id="AP011639">
    <property type="protein sequence ID" value="BAL52782.1"/>
    <property type="molecule type" value="Genomic_DNA"/>
</dbReference>
<dbReference type="Pfam" id="PF19279">
    <property type="entry name" value="YegS_C"/>
    <property type="match status" value="1"/>
</dbReference>
<dbReference type="Gene3D" id="2.60.200.40">
    <property type="match status" value="1"/>
</dbReference>
<dbReference type="InterPro" id="IPR045540">
    <property type="entry name" value="YegS/DAGK_C"/>
</dbReference>
<dbReference type="InterPro" id="IPR001206">
    <property type="entry name" value="Diacylglycerol_kinase_cat_dom"/>
</dbReference>
<protein>
    <submittedName>
        <fullName evidence="6">Diacylglycerol kinase catalytic domain protein</fullName>
    </submittedName>
</protein>
<feature type="domain" description="DAGKc" evidence="5">
    <location>
        <begin position="1"/>
        <end position="103"/>
    </location>
</feature>
<keyword evidence="3 6" id="KW-0418">Kinase</keyword>
<keyword evidence="4" id="KW-0067">ATP-binding</keyword>
<dbReference type="PANTHER" id="PTHR12358">
    <property type="entry name" value="SPHINGOSINE KINASE"/>
    <property type="match status" value="1"/>
</dbReference>
<gene>
    <name evidence="6" type="ORF">HGMM_F03C01C23</name>
</gene>